<dbReference type="EMBL" id="HBEO01032778">
    <property type="protein sequence ID" value="CAD8505661.1"/>
    <property type="molecule type" value="Transcribed_RNA"/>
</dbReference>
<dbReference type="AlphaFoldDB" id="A0A6T7T9Q7"/>
<evidence type="ECO:0000313" key="2">
    <source>
        <dbReference type="EMBL" id="CAD8505661.1"/>
    </source>
</evidence>
<proteinExistence type="predicted"/>
<accession>A0A6T7T9Q7</accession>
<sequence length="439" mass="49698">MDARHIRNAAQKAGRYRTKQLCAQLEELVPKAQRRGEQGLSRRPAARTFAQLLEDLVKHVAQVKEEVVVVKVGTAKREPVKKEPSKENAVSSDVLGEGLMTGRELRIMVLQVSRTSSSFPDWRVESMSWSVEQWWKLSSFVCQGEGCRFAHLVHPRDLRILKAFESNLDLPLGTLPPSMTARVLLPTKSGFKVEEVEFVPIHLSSRGLASFFLQPKNPVVMSEEALQREDVRRFVGRFSGIYKEDDLCSTCAPGDIDRHMQEVTGSDHPSSIFSSSVLQSVVKTEEALEALKEAERRFGVESKDHLCKLVEMRVSFGVEEEGCISITVHARMCMGRLFDSFKSSWHKIGQFRADGKPVKGLSSNTVEVSILASCRKEEGELLFLETHTRRGRERECVHTRIVCFEDERMSLVGNLLRRDGENFQFEYVQRRVGNVDGTM</sequence>
<evidence type="ECO:0000313" key="1">
    <source>
        <dbReference type="EMBL" id="CAD8505660.1"/>
    </source>
</evidence>
<organism evidence="2">
    <name type="scientific">Hanusia phi</name>
    <dbReference type="NCBI Taxonomy" id="3032"/>
    <lineage>
        <taxon>Eukaryota</taxon>
        <taxon>Cryptophyceae</taxon>
        <taxon>Pyrenomonadales</taxon>
        <taxon>Geminigeraceae</taxon>
        <taxon>Hanusia</taxon>
    </lineage>
</organism>
<reference evidence="2" key="1">
    <citation type="submission" date="2021-01" db="EMBL/GenBank/DDBJ databases">
        <authorList>
            <person name="Corre E."/>
            <person name="Pelletier E."/>
            <person name="Niang G."/>
            <person name="Scheremetjew M."/>
            <person name="Finn R."/>
            <person name="Kale V."/>
            <person name="Holt S."/>
            <person name="Cochrane G."/>
            <person name="Meng A."/>
            <person name="Brown T."/>
            <person name="Cohen L."/>
        </authorList>
    </citation>
    <scope>NUCLEOTIDE SEQUENCE</scope>
    <source>
        <strain evidence="2">CCMP325</strain>
    </source>
</reference>
<protein>
    <submittedName>
        <fullName evidence="2">Uncharacterized protein</fullName>
    </submittedName>
</protein>
<gene>
    <name evidence="1" type="ORF">HPHI1048_LOCUS22180</name>
    <name evidence="2" type="ORF">HPHI1048_LOCUS22181</name>
</gene>
<name>A0A6T7T9Q7_9CRYP</name>
<dbReference type="EMBL" id="HBEO01032777">
    <property type="protein sequence ID" value="CAD8505660.1"/>
    <property type="molecule type" value="Transcribed_RNA"/>
</dbReference>